<keyword evidence="1" id="KW-0472">Membrane</keyword>
<dbReference type="AlphaFoldDB" id="A0A9D1EBK3"/>
<keyword evidence="1" id="KW-1133">Transmembrane helix</keyword>
<keyword evidence="1" id="KW-0812">Transmembrane</keyword>
<evidence type="ECO:0000313" key="2">
    <source>
        <dbReference type="EMBL" id="HIR87334.1"/>
    </source>
</evidence>
<accession>A0A9D1EBK3</accession>
<dbReference type="EMBL" id="DVHN01000001">
    <property type="protein sequence ID" value="HIR87334.1"/>
    <property type="molecule type" value="Genomic_DNA"/>
</dbReference>
<protein>
    <recommendedName>
        <fullName evidence="4">O-linked GlcNAc transferase-like protein</fullName>
    </recommendedName>
</protein>
<sequence length="189" mass="21864">MRKIQKGHYGYIRARKKTLLIRTIILFLGVFILLAMGFALTHTKKNLLTVAAIVSVLPAANQAVVLFALLPYHGREREEYESVREMVGNGILDTELILTSKNDRSMPIDYAYVHPTGLYCFSSDSKLDIPKTEQYIRTMLKTNHLNTHVKLFRDFRQFQRRLRELEPVDRNTCEEKLLKIEGVLRAISI</sequence>
<evidence type="ECO:0008006" key="4">
    <source>
        <dbReference type="Google" id="ProtNLM"/>
    </source>
</evidence>
<reference evidence="2" key="2">
    <citation type="journal article" date="2021" name="PeerJ">
        <title>Extensive microbial diversity within the chicken gut microbiome revealed by metagenomics and culture.</title>
        <authorList>
            <person name="Gilroy R."/>
            <person name="Ravi A."/>
            <person name="Getino M."/>
            <person name="Pursley I."/>
            <person name="Horton D.L."/>
            <person name="Alikhan N.F."/>
            <person name="Baker D."/>
            <person name="Gharbi K."/>
            <person name="Hall N."/>
            <person name="Watson M."/>
            <person name="Adriaenssens E.M."/>
            <person name="Foster-Nyarko E."/>
            <person name="Jarju S."/>
            <person name="Secka A."/>
            <person name="Antonio M."/>
            <person name="Oren A."/>
            <person name="Chaudhuri R.R."/>
            <person name="La Ragione R."/>
            <person name="Hildebrand F."/>
            <person name="Pallen M.J."/>
        </authorList>
    </citation>
    <scope>NUCLEOTIDE SEQUENCE</scope>
    <source>
        <strain evidence="2">ChiW13-3771</strain>
    </source>
</reference>
<gene>
    <name evidence="2" type="ORF">IAC96_00140</name>
</gene>
<comment type="caution">
    <text evidence="2">The sequence shown here is derived from an EMBL/GenBank/DDBJ whole genome shotgun (WGS) entry which is preliminary data.</text>
</comment>
<feature type="transmembrane region" description="Helical" evidence="1">
    <location>
        <begin position="20"/>
        <end position="41"/>
    </location>
</feature>
<name>A0A9D1EBK3_9FIRM</name>
<evidence type="ECO:0000256" key="1">
    <source>
        <dbReference type="SAM" id="Phobius"/>
    </source>
</evidence>
<feature type="transmembrane region" description="Helical" evidence="1">
    <location>
        <begin position="47"/>
        <end position="70"/>
    </location>
</feature>
<organism evidence="2 3">
    <name type="scientific">Candidatus Fimimorpha faecalis</name>
    <dbReference type="NCBI Taxonomy" id="2840824"/>
    <lineage>
        <taxon>Bacteria</taxon>
        <taxon>Bacillati</taxon>
        <taxon>Bacillota</taxon>
        <taxon>Clostridia</taxon>
        <taxon>Eubacteriales</taxon>
        <taxon>Candidatus Fimimorpha</taxon>
    </lineage>
</organism>
<proteinExistence type="predicted"/>
<evidence type="ECO:0000313" key="3">
    <source>
        <dbReference type="Proteomes" id="UP000824201"/>
    </source>
</evidence>
<dbReference type="Proteomes" id="UP000824201">
    <property type="component" value="Unassembled WGS sequence"/>
</dbReference>
<reference evidence="2" key="1">
    <citation type="submission" date="2020-10" db="EMBL/GenBank/DDBJ databases">
        <authorList>
            <person name="Gilroy R."/>
        </authorList>
    </citation>
    <scope>NUCLEOTIDE SEQUENCE</scope>
    <source>
        <strain evidence="2">ChiW13-3771</strain>
    </source>
</reference>